<keyword evidence="2" id="KW-0238">DNA-binding</keyword>
<evidence type="ECO:0000259" key="4">
    <source>
        <dbReference type="PROSITE" id="PS50956"/>
    </source>
</evidence>
<organism evidence="5 6">
    <name type="scientific">Bradyrhizobium jicamae</name>
    <dbReference type="NCBI Taxonomy" id="280332"/>
    <lineage>
        <taxon>Bacteria</taxon>
        <taxon>Pseudomonadati</taxon>
        <taxon>Pseudomonadota</taxon>
        <taxon>Alphaproteobacteria</taxon>
        <taxon>Hyphomicrobiales</taxon>
        <taxon>Nitrobacteraceae</taxon>
        <taxon>Bradyrhizobium</taxon>
    </lineage>
</organism>
<reference evidence="6" key="1">
    <citation type="journal article" date="2021" name="ISME J.">
        <title>Evolutionary origin and ecological implication of a unique nif island in free-living Bradyrhizobium lineages.</title>
        <authorList>
            <person name="Tao J."/>
        </authorList>
    </citation>
    <scope>NUCLEOTIDE SEQUENCE [LARGE SCALE GENOMIC DNA]</scope>
    <source>
        <strain evidence="6">SZCCT0434</strain>
    </source>
</reference>
<dbReference type="Pfam" id="PF13412">
    <property type="entry name" value="HTH_24"/>
    <property type="match status" value="1"/>
</dbReference>
<evidence type="ECO:0000313" key="5">
    <source>
        <dbReference type="EMBL" id="MBR0799939.1"/>
    </source>
</evidence>
<dbReference type="InterPro" id="IPR036388">
    <property type="entry name" value="WH-like_DNA-bd_sf"/>
</dbReference>
<keyword evidence="1" id="KW-0805">Transcription regulation</keyword>
<protein>
    <submittedName>
        <fullName evidence="5">Lrp/AsnC family transcriptional regulator</fullName>
    </submittedName>
</protein>
<dbReference type="CDD" id="cd00090">
    <property type="entry name" value="HTH_ARSR"/>
    <property type="match status" value="1"/>
</dbReference>
<dbReference type="SUPFAM" id="SSF46785">
    <property type="entry name" value="Winged helix' DNA-binding domain"/>
    <property type="match status" value="1"/>
</dbReference>
<evidence type="ECO:0000256" key="2">
    <source>
        <dbReference type="ARBA" id="ARBA00023125"/>
    </source>
</evidence>
<dbReference type="InterPro" id="IPR000485">
    <property type="entry name" value="AsnC-type_HTH_dom"/>
</dbReference>
<dbReference type="InterPro" id="IPR036390">
    <property type="entry name" value="WH_DNA-bd_sf"/>
</dbReference>
<gene>
    <name evidence="5" type="ORF">JQ615_31685</name>
</gene>
<dbReference type="InterPro" id="IPR011991">
    <property type="entry name" value="ArsR-like_HTH"/>
</dbReference>
<feature type="domain" description="HTH asnC-type" evidence="4">
    <location>
        <begin position="10"/>
        <end position="71"/>
    </location>
</feature>
<dbReference type="SMART" id="SM00344">
    <property type="entry name" value="HTH_ASNC"/>
    <property type="match status" value="1"/>
</dbReference>
<dbReference type="InterPro" id="IPR019887">
    <property type="entry name" value="Tscrpt_reg_AsnC/Lrp_C"/>
</dbReference>
<sequence>MDNPAKPGHLDAIDRKILSELQVDARLPNNILAERVGLSPSPCSRRVKLLEEAGVIAGYRTVLDRAALGLSLTIFAGIRVDRHSAKRKKDFIDTILKMPEVVACHLVSGDVDFLVEIVVTDMAAYEEQVLSQLLAIPELRDIRTSFAMRTYKSGGALPIKQARFE</sequence>
<comment type="caution">
    <text evidence="5">The sequence shown here is derived from an EMBL/GenBank/DDBJ whole genome shotgun (WGS) entry which is preliminary data.</text>
</comment>
<evidence type="ECO:0000256" key="3">
    <source>
        <dbReference type="ARBA" id="ARBA00023163"/>
    </source>
</evidence>
<evidence type="ECO:0000256" key="1">
    <source>
        <dbReference type="ARBA" id="ARBA00023015"/>
    </source>
</evidence>
<dbReference type="Gene3D" id="3.30.70.920">
    <property type="match status" value="1"/>
</dbReference>
<accession>A0ABS5FSX0</accession>
<evidence type="ECO:0000313" key="6">
    <source>
        <dbReference type="Proteomes" id="UP001315278"/>
    </source>
</evidence>
<name>A0ABS5FSX0_9BRAD</name>
<dbReference type="PANTHER" id="PTHR30154">
    <property type="entry name" value="LEUCINE-RESPONSIVE REGULATORY PROTEIN"/>
    <property type="match status" value="1"/>
</dbReference>
<dbReference type="PRINTS" id="PR00033">
    <property type="entry name" value="HTHASNC"/>
</dbReference>
<keyword evidence="3" id="KW-0804">Transcription</keyword>
<proteinExistence type="predicted"/>
<dbReference type="EMBL" id="JAFCJH010000046">
    <property type="protein sequence ID" value="MBR0799939.1"/>
    <property type="molecule type" value="Genomic_DNA"/>
</dbReference>
<dbReference type="Pfam" id="PF01037">
    <property type="entry name" value="AsnC_trans_reg"/>
    <property type="match status" value="1"/>
</dbReference>
<dbReference type="Proteomes" id="UP001315278">
    <property type="component" value="Unassembled WGS sequence"/>
</dbReference>
<dbReference type="Gene3D" id="1.10.10.10">
    <property type="entry name" value="Winged helix-like DNA-binding domain superfamily/Winged helix DNA-binding domain"/>
    <property type="match status" value="1"/>
</dbReference>
<keyword evidence="6" id="KW-1185">Reference proteome</keyword>
<dbReference type="PROSITE" id="PS50956">
    <property type="entry name" value="HTH_ASNC_2"/>
    <property type="match status" value="1"/>
</dbReference>
<dbReference type="SUPFAM" id="SSF54909">
    <property type="entry name" value="Dimeric alpha+beta barrel"/>
    <property type="match status" value="1"/>
</dbReference>
<dbReference type="RefSeq" id="WP_212494539.1">
    <property type="nucleotide sequence ID" value="NZ_JAFCJH010000046.1"/>
</dbReference>
<dbReference type="InterPro" id="IPR011008">
    <property type="entry name" value="Dimeric_a/b-barrel"/>
</dbReference>
<dbReference type="InterPro" id="IPR019888">
    <property type="entry name" value="Tscrpt_reg_AsnC-like"/>
</dbReference>
<dbReference type="PANTHER" id="PTHR30154:SF34">
    <property type="entry name" value="TRANSCRIPTIONAL REGULATOR AZLB"/>
    <property type="match status" value="1"/>
</dbReference>